<comment type="similarity">
    <text evidence="2">Belongs to the membrane fusion protein (MFP) (TC 8.A.1) family.</text>
</comment>
<evidence type="ECO:0000259" key="7">
    <source>
        <dbReference type="Pfam" id="PF25876"/>
    </source>
</evidence>
<keyword evidence="11" id="KW-1185">Reference proteome</keyword>
<evidence type="ECO:0000256" key="4">
    <source>
        <dbReference type="SAM" id="Coils"/>
    </source>
</evidence>
<dbReference type="RefSeq" id="WP_213042829.1">
    <property type="nucleotide sequence ID" value="NZ_CAJNBJ010000016.1"/>
</dbReference>
<dbReference type="Gene3D" id="2.40.50.100">
    <property type="match status" value="2"/>
</dbReference>
<dbReference type="InterPro" id="IPR058624">
    <property type="entry name" value="MdtA-like_HH"/>
</dbReference>
<evidence type="ECO:0000256" key="1">
    <source>
        <dbReference type="ARBA" id="ARBA00004196"/>
    </source>
</evidence>
<dbReference type="InterPro" id="IPR058625">
    <property type="entry name" value="MdtA-like_BSH"/>
</dbReference>
<evidence type="ECO:0000313" key="11">
    <source>
        <dbReference type="Proteomes" id="UP000675880"/>
    </source>
</evidence>
<feature type="region of interest" description="Disordered" evidence="5">
    <location>
        <begin position="1"/>
        <end position="25"/>
    </location>
</feature>
<dbReference type="InterPro" id="IPR006143">
    <property type="entry name" value="RND_pump_MFP"/>
</dbReference>
<feature type="compositionally biased region" description="Polar residues" evidence="5">
    <location>
        <begin position="1"/>
        <end position="16"/>
    </location>
</feature>
<accession>A0ABM8RN76</accession>
<dbReference type="EMBL" id="CAJNBJ010000016">
    <property type="protein sequence ID" value="CAE6762302.1"/>
    <property type="molecule type" value="Genomic_DNA"/>
</dbReference>
<dbReference type="NCBIfam" id="TIGR01730">
    <property type="entry name" value="RND_mfp"/>
    <property type="match status" value="1"/>
</dbReference>
<comment type="subcellular location">
    <subcellularLocation>
        <location evidence="1">Cell envelope</location>
    </subcellularLocation>
</comment>
<dbReference type="Gene3D" id="2.40.30.170">
    <property type="match status" value="1"/>
</dbReference>
<dbReference type="Pfam" id="PF25876">
    <property type="entry name" value="HH_MFP_RND"/>
    <property type="match status" value="1"/>
</dbReference>
<evidence type="ECO:0000256" key="3">
    <source>
        <dbReference type="ARBA" id="ARBA00023054"/>
    </source>
</evidence>
<dbReference type="PANTHER" id="PTHR32347">
    <property type="entry name" value="EFFLUX SYSTEM COMPONENT YKNX-RELATED"/>
    <property type="match status" value="1"/>
</dbReference>
<dbReference type="InterPro" id="IPR058636">
    <property type="entry name" value="Beta-barrel_YknX"/>
</dbReference>
<feature type="domain" description="Multidrug resistance protein MdtA-like barrel-sandwich hybrid" evidence="8">
    <location>
        <begin position="107"/>
        <end position="259"/>
    </location>
</feature>
<dbReference type="InterPro" id="IPR050465">
    <property type="entry name" value="UPF0194_transport"/>
</dbReference>
<comment type="caution">
    <text evidence="10">The sequence shown here is derived from an EMBL/GenBank/DDBJ whole genome shotgun (WGS) entry which is preliminary data.</text>
</comment>
<keyword evidence="6" id="KW-1133">Transmembrane helix</keyword>
<keyword evidence="6" id="KW-0472">Membrane</keyword>
<sequence>MSSKPSEPDPQQTTHATPVVPASVPVVQGQGHPSVPVALGRQETSPKPRRSAIVVAMVSLLVILALAFWRWWANDPVTAHYKTLPIERGPITSLVTATGAVNPVISVQVGSQVSGKIAKLYADFNSVVREGQILASIDQKPYQAKVSQAKAALKSARANLAKARIMLAQRRLEFTRMTALREQQFVAQSELDLSTTNLHDAEAQLDLTQAQVDQAKATLASTELDLGYTTIFSPVNGTVVSRNVEEGQTVVASFQTPTLFVLAQDLTRMQVIANVSESDIGGVTEGKSADFRVDAYPRESFHGIVTQVRNAPVSIQNVVTYDVIISVENPELKLKPGMTANITIVTARNEEALRAPNAALRFRMPGVPTDRKTPQLWILDATGRVRAAPVTLGIADSLFTDITSGDVHEGEAAIVGLATTEETAQEKLPPGFEFGPKMR</sequence>
<gene>
    <name evidence="10" type="ORF">NSPZN2_30704</name>
</gene>
<feature type="transmembrane region" description="Helical" evidence="6">
    <location>
        <begin position="51"/>
        <end position="72"/>
    </location>
</feature>
<keyword evidence="6" id="KW-0812">Transmembrane</keyword>
<dbReference type="Pfam" id="PF25990">
    <property type="entry name" value="Beta-barrel_YknX"/>
    <property type="match status" value="1"/>
</dbReference>
<dbReference type="SUPFAM" id="SSF111369">
    <property type="entry name" value="HlyD-like secretion proteins"/>
    <property type="match status" value="1"/>
</dbReference>
<reference evidence="10 11" key="1">
    <citation type="submission" date="2021-02" db="EMBL/GenBank/DDBJ databases">
        <authorList>
            <person name="Han P."/>
        </authorList>
    </citation>
    <scope>NUCLEOTIDE SEQUENCE [LARGE SCALE GENOMIC DNA]</scope>
    <source>
        <strain evidence="10">Candidatus Nitrospira sp. ZN2</strain>
    </source>
</reference>
<evidence type="ECO:0000259" key="8">
    <source>
        <dbReference type="Pfam" id="PF25917"/>
    </source>
</evidence>
<dbReference type="Proteomes" id="UP000675880">
    <property type="component" value="Unassembled WGS sequence"/>
</dbReference>
<organism evidence="10 11">
    <name type="scientific">Nitrospira defluvii</name>
    <dbReference type="NCBI Taxonomy" id="330214"/>
    <lineage>
        <taxon>Bacteria</taxon>
        <taxon>Pseudomonadati</taxon>
        <taxon>Nitrospirota</taxon>
        <taxon>Nitrospiria</taxon>
        <taxon>Nitrospirales</taxon>
        <taxon>Nitrospiraceae</taxon>
        <taxon>Nitrospira</taxon>
    </lineage>
</organism>
<proteinExistence type="inferred from homology"/>
<evidence type="ECO:0000256" key="6">
    <source>
        <dbReference type="SAM" id="Phobius"/>
    </source>
</evidence>
<evidence type="ECO:0000313" key="10">
    <source>
        <dbReference type="EMBL" id="CAE6762302.1"/>
    </source>
</evidence>
<evidence type="ECO:0000256" key="2">
    <source>
        <dbReference type="ARBA" id="ARBA00009477"/>
    </source>
</evidence>
<evidence type="ECO:0000256" key="5">
    <source>
        <dbReference type="SAM" id="MobiDB-lite"/>
    </source>
</evidence>
<evidence type="ECO:0000259" key="9">
    <source>
        <dbReference type="Pfam" id="PF25990"/>
    </source>
</evidence>
<dbReference type="Pfam" id="PF25917">
    <property type="entry name" value="BSH_RND"/>
    <property type="match status" value="1"/>
</dbReference>
<feature type="coiled-coil region" evidence="4">
    <location>
        <begin position="198"/>
        <end position="225"/>
    </location>
</feature>
<dbReference type="PANTHER" id="PTHR32347:SF14">
    <property type="entry name" value="EFFLUX SYSTEM COMPONENT YKNX-RELATED"/>
    <property type="match status" value="1"/>
</dbReference>
<name>A0ABM8RN76_9BACT</name>
<protein>
    <submittedName>
        <fullName evidence="10">Efflux RND transporter periplasmic adaptor subunit</fullName>
    </submittedName>
</protein>
<feature type="domain" description="Multidrug resistance protein MdtA-like alpha-helical hairpin" evidence="7">
    <location>
        <begin position="153"/>
        <end position="228"/>
    </location>
</feature>
<keyword evidence="3 4" id="KW-0175">Coiled coil</keyword>
<feature type="domain" description="YknX-like beta-barrel" evidence="9">
    <location>
        <begin position="269"/>
        <end position="344"/>
    </location>
</feature>